<evidence type="ECO:0000313" key="3">
    <source>
        <dbReference type="Proteomes" id="UP000015106"/>
    </source>
</evidence>
<protein>
    <submittedName>
        <fullName evidence="2">Uncharacterized protein</fullName>
    </submittedName>
</protein>
<keyword evidence="3" id="KW-1185">Reference proteome</keyword>
<reference evidence="2" key="3">
    <citation type="submission" date="2022-06" db="UniProtKB">
        <authorList>
            <consortium name="EnsemblPlants"/>
        </authorList>
    </citation>
    <scope>IDENTIFICATION</scope>
</reference>
<dbReference type="Proteomes" id="UP000015106">
    <property type="component" value="Chromosome 7"/>
</dbReference>
<dbReference type="Gramene" id="TuG1812G0700004786.01.T01">
    <property type="protein sequence ID" value="TuG1812G0700004786.01.T01"/>
    <property type="gene ID" value="TuG1812G0700004786.01"/>
</dbReference>
<feature type="region of interest" description="Disordered" evidence="1">
    <location>
        <begin position="99"/>
        <end position="222"/>
    </location>
</feature>
<organism evidence="2 3">
    <name type="scientific">Triticum urartu</name>
    <name type="common">Red wild einkorn</name>
    <name type="synonym">Crithodium urartu</name>
    <dbReference type="NCBI Taxonomy" id="4572"/>
    <lineage>
        <taxon>Eukaryota</taxon>
        <taxon>Viridiplantae</taxon>
        <taxon>Streptophyta</taxon>
        <taxon>Embryophyta</taxon>
        <taxon>Tracheophyta</taxon>
        <taxon>Spermatophyta</taxon>
        <taxon>Magnoliopsida</taxon>
        <taxon>Liliopsida</taxon>
        <taxon>Poales</taxon>
        <taxon>Poaceae</taxon>
        <taxon>BOP clade</taxon>
        <taxon>Pooideae</taxon>
        <taxon>Triticodae</taxon>
        <taxon>Triticeae</taxon>
        <taxon>Triticinae</taxon>
        <taxon>Triticum</taxon>
    </lineage>
</organism>
<proteinExistence type="predicted"/>
<evidence type="ECO:0000256" key="1">
    <source>
        <dbReference type="SAM" id="MobiDB-lite"/>
    </source>
</evidence>
<dbReference type="AlphaFoldDB" id="A0A8R7VA62"/>
<reference evidence="3" key="1">
    <citation type="journal article" date="2013" name="Nature">
        <title>Draft genome of the wheat A-genome progenitor Triticum urartu.</title>
        <authorList>
            <person name="Ling H.Q."/>
            <person name="Zhao S."/>
            <person name="Liu D."/>
            <person name="Wang J."/>
            <person name="Sun H."/>
            <person name="Zhang C."/>
            <person name="Fan H."/>
            <person name="Li D."/>
            <person name="Dong L."/>
            <person name="Tao Y."/>
            <person name="Gao C."/>
            <person name="Wu H."/>
            <person name="Li Y."/>
            <person name="Cui Y."/>
            <person name="Guo X."/>
            <person name="Zheng S."/>
            <person name="Wang B."/>
            <person name="Yu K."/>
            <person name="Liang Q."/>
            <person name="Yang W."/>
            <person name="Lou X."/>
            <person name="Chen J."/>
            <person name="Feng M."/>
            <person name="Jian J."/>
            <person name="Zhang X."/>
            <person name="Luo G."/>
            <person name="Jiang Y."/>
            <person name="Liu J."/>
            <person name="Wang Z."/>
            <person name="Sha Y."/>
            <person name="Zhang B."/>
            <person name="Wu H."/>
            <person name="Tang D."/>
            <person name="Shen Q."/>
            <person name="Xue P."/>
            <person name="Zou S."/>
            <person name="Wang X."/>
            <person name="Liu X."/>
            <person name="Wang F."/>
            <person name="Yang Y."/>
            <person name="An X."/>
            <person name="Dong Z."/>
            <person name="Zhang K."/>
            <person name="Zhang X."/>
            <person name="Luo M.C."/>
            <person name="Dvorak J."/>
            <person name="Tong Y."/>
            <person name="Wang J."/>
            <person name="Yang H."/>
            <person name="Li Z."/>
            <person name="Wang D."/>
            <person name="Zhang A."/>
            <person name="Wang J."/>
        </authorList>
    </citation>
    <scope>NUCLEOTIDE SEQUENCE</scope>
    <source>
        <strain evidence="3">cv. G1812</strain>
    </source>
</reference>
<accession>A0A8R7VA62</accession>
<reference evidence="2" key="2">
    <citation type="submission" date="2018-03" db="EMBL/GenBank/DDBJ databases">
        <title>The Triticum urartu genome reveals the dynamic nature of wheat genome evolution.</title>
        <authorList>
            <person name="Ling H."/>
            <person name="Ma B."/>
            <person name="Shi X."/>
            <person name="Liu H."/>
            <person name="Dong L."/>
            <person name="Sun H."/>
            <person name="Cao Y."/>
            <person name="Gao Q."/>
            <person name="Zheng S."/>
            <person name="Li Y."/>
            <person name="Yu Y."/>
            <person name="Du H."/>
            <person name="Qi M."/>
            <person name="Li Y."/>
            <person name="Yu H."/>
            <person name="Cui Y."/>
            <person name="Wang N."/>
            <person name="Chen C."/>
            <person name="Wu H."/>
            <person name="Zhao Y."/>
            <person name="Zhang J."/>
            <person name="Li Y."/>
            <person name="Zhou W."/>
            <person name="Zhang B."/>
            <person name="Hu W."/>
            <person name="Eijk M."/>
            <person name="Tang J."/>
            <person name="Witsenboer H."/>
            <person name="Zhao S."/>
            <person name="Li Z."/>
            <person name="Zhang A."/>
            <person name="Wang D."/>
            <person name="Liang C."/>
        </authorList>
    </citation>
    <scope>NUCLEOTIDE SEQUENCE [LARGE SCALE GENOMIC DNA]</scope>
    <source>
        <strain evidence="2">cv. G1812</strain>
    </source>
</reference>
<feature type="compositionally biased region" description="Basic residues" evidence="1">
    <location>
        <begin position="209"/>
        <end position="222"/>
    </location>
</feature>
<sequence length="222" mass="23765">MLSATARNLDTRSPWSDEISARYLSTSLPAFLILCDDDGEPSSSTELTNTLTSRMTRLTSYTPSPSLDTSRSSSVAWSNILPTSVSSLCLHSQLSPAANTVRSAEKRPGHENAAPPPASATPCTAVSARPARTLPPESPSAWRCVGGSAAGTGSASGSCCRRRSSRALSWPSRRSVGTATPRRRITTPYRRSGTTASPTPSSWPPTRPGRQRVLRRGRARRR</sequence>
<feature type="compositionally biased region" description="Low complexity" evidence="1">
    <location>
        <begin position="186"/>
        <end position="200"/>
    </location>
</feature>
<evidence type="ECO:0000313" key="2">
    <source>
        <dbReference type="EnsemblPlants" id="TuG1812G0700004786.01.T01"/>
    </source>
</evidence>
<name>A0A8R7VA62_TRIUA</name>
<dbReference type="EnsemblPlants" id="TuG1812G0700004786.01.T01">
    <property type="protein sequence ID" value="TuG1812G0700004786.01.T01"/>
    <property type="gene ID" value="TuG1812G0700004786.01"/>
</dbReference>